<dbReference type="EMBL" id="BOQE01000001">
    <property type="protein sequence ID" value="GIM48400.1"/>
    <property type="molecule type" value="Genomic_DNA"/>
</dbReference>
<dbReference type="AlphaFoldDB" id="A0AAV4LL28"/>
<evidence type="ECO:0000313" key="2">
    <source>
        <dbReference type="Proteomes" id="UP001057291"/>
    </source>
</evidence>
<protein>
    <recommendedName>
        <fullName evidence="3">Class IIb bacteriocin, lactobin A/cerein 7B family</fullName>
    </recommendedName>
</protein>
<accession>A0AAV4LL28</accession>
<proteinExistence type="predicted"/>
<sequence length="63" mass="6289">MTELTLNEQLQINGGSSYLTDFLVDVGAGATLGFMAAGPLGAVGGAILGGEIWAGAYAADQGW</sequence>
<gene>
    <name evidence="1" type="ORF">DNHGIG_39490</name>
</gene>
<organism evidence="1 2">
    <name type="scientific">Collibacillus ludicampi</name>
    <dbReference type="NCBI Taxonomy" id="2771369"/>
    <lineage>
        <taxon>Bacteria</taxon>
        <taxon>Bacillati</taxon>
        <taxon>Bacillota</taxon>
        <taxon>Bacilli</taxon>
        <taxon>Bacillales</taxon>
        <taxon>Alicyclobacillaceae</taxon>
        <taxon>Collibacillus</taxon>
    </lineage>
</organism>
<reference evidence="1" key="1">
    <citation type="journal article" date="2023" name="Int. J. Syst. Evol. Microbiol.">
        <title>Collibacillus ludicampi gen. nov., sp. nov., a new soil bacterium of the family Alicyclobacillaceae.</title>
        <authorList>
            <person name="Jojima T."/>
            <person name="Ioku Y."/>
            <person name="Fukuta Y."/>
            <person name="Shirasaka N."/>
            <person name="Matsumura Y."/>
            <person name="Mori M."/>
        </authorList>
    </citation>
    <scope>NUCLEOTIDE SEQUENCE</scope>
    <source>
        <strain evidence="1">TP075</strain>
    </source>
</reference>
<name>A0AAV4LL28_9BACL</name>
<dbReference type="Proteomes" id="UP001057291">
    <property type="component" value="Unassembled WGS sequence"/>
</dbReference>
<keyword evidence="2" id="KW-1185">Reference proteome</keyword>
<evidence type="ECO:0000313" key="1">
    <source>
        <dbReference type="EMBL" id="GIM48400.1"/>
    </source>
</evidence>
<comment type="caution">
    <text evidence="1">The sequence shown here is derived from an EMBL/GenBank/DDBJ whole genome shotgun (WGS) entry which is preliminary data.</text>
</comment>
<dbReference type="RefSeq" id="WP_282201281.1">
    <property type="nucleotide sequence ID" value="NZ_BOQE01000001.1"/>
</dbReference>
<evidence type="ECO:0008006" key="3">
    <source>
        <dbReference type="Google" id="ProtNLM"/>
    </source>
</evidence>